<name>A0A9W9ZKU9_9CNID</name>
<keyword evidence="3" id="KW-0547">Nucleotide-binding</keyword>
<dbReference type="Gene3D" id="2.60.40.10">
    <property type="entry name" value="Immunoglobulins"/>
    <property type="match status" value="2"/>
</dbReference>
<dbReference type="EMBL" id="MU825896">
    <property type="protein sequence ID" value="KAJ7383581.1"/>
    <property type="molecule type" value="Genomic_DNA"/>
</dbReference>
<evidence type="ECO:0000256" key="1">
    <source>
        <dbReference type="ARBA" id="ARBA00004167"/>
    </source>
</evidence>
<feature type="signal peptide" evidence="10">
    <location>
        <begin position="1"/>
        <end position="25"/>
    </location>
</feature>
<dbReference type="InterPro" id="IPR036116">
    <property type="entry name" value="FN3_sf"/>
</dbReference>
<dbReference type="PANTHER" id="PTHR46877">
    <property type="entry name" value="EPH RECEPTOR A5"/>
    <property type="match status" value="1"/>
</dbReference>
<feature type="domain" description="Fibronectin type-III" evidence="11">
    <location>
        <begin position="247"/>
        <end position="358"/>
    </location>
</feature>
<dbReference type="SMART" id="SM00060">
    <property type="entry name" value="FN3"/>
    <property type="match status" value="2"/>
</dbReference>
<keyword evidence="5 9" id="KW-1133">Transmembrane helix</keyword>
<evidence type="ECO:0000256" key="3">
    <source>
        <dbReference type="ARBA" id="ARBA00022741"/>
    </source>
</evidence>
<evidence type="ECO:0000256" key="4">
    <source>
        <dbReference type="ARBA" id="ARBA00022840"/>
    </source>
</evidence>
<evidence type="ECO:0000256" key="7">
    <source>
        <dbReference type="ARBA" id="ARBA00023170"/>
    </source>
</evidence>
<evidence type="ECO:0000313" key="13">
    <source>
        <dbReference type="Proteomes" id="UP001163046"/>
    </source>
</evidence>
<comment type="subcellular location">
    <subcellularLocation>
        <location evidence="1">Membrane</location>
        <topology evidence="1">Single-pass membrane protein</topology>
    </subcellularLocation>
</comment>
<evidence type="ECO:0000256" key="9">
    <source>
        <dbReference type="SAM" id="Phobius"/>
    </source>
</evidence>
<accession>A0A9W9ZKU9</accession>
<keyword evidence="6 9" id="KW-0472">Membrane</keyword>
<dbReference type="CDD" id="cd00063">
    <property type="entry name" value="FN3"/>
    <property type="match status" value="2"/>
</dbReference>
<evidence type="ECO:0000256" key="10">
    <source>
        <dbReference type="SAM" id="SignalP"/>
    </source>
</evidence>
<keyword evidence="13" id="KW-1185">Reference proteome</keyword>
<dbReference type="OrthoDB" id="5977994at2759"/>
<dbReference type="SUPFAM" id="SSF49265">
    <property type="entry name" value="Fibronectin type III"/>
    <property type="match status" value="1"/>
</dbReference>
<dbReference type="GO" id="GO:0005886">
    <property type="term" value="C:plasma membrane"/>
    <property type="evidence" value="ECO:0007669"/>
    <property type="project" value="TreeGrafter"/>
</dbReference>
<dbReference type="InterPro" id="IPR003961">
    <property type="entry name" value="FN3_dom"/>
</dbReference>
<reference evidence="12" key="1">
    <citation type="submission" date="2023-01" db="EMBL/GenBank/DDBJ databases">
        <title>Genome assembly of the deep-sea coral Lophelia pertusa.</title>
        <authorList>
            <person name="Herrera S."/>
            <person name="Cordes E."/>
        </authorList>
    </citation>
    <scope>NUCLEOTIDE SEQUENCE</scope>
    <source>
        <strain evidence="12">USNM1676648</strain>
        <tissue evidence="12">Polyp</tissue>
    </source>
</reference>
<evidence type="ECO:0000256" key="5">
    <source>
        <dbReference type="ARBA" id="ARBA00022989"/>
    </source>
</evidence>
<organism evidence="12 13">
    <name type="scientific">Desmophyllum pertusum</name>
    <dbReference type="NCBI Taxonomy" id="174260"/>
    <lineage>
        <taxon>Eukaryota</taxon>
        <taxon>Metazoa</taxon>
        <taxon>Cnidaria</taxon>
        <taxon>Anthozoa</taxon>
        <taxon>Hexacorallia</taxon>
        <taxon>Scleractinia</taxon>
        <taxon>Caryophylliina</taxon>
        <taxon>Caryophylliidae</taxon>
        <taxon>Desmophyllum</taxon>
    </lineage>
</organism>
<dbReference type="InterPro" id="IPR050449">
    <property type="entry name" value="Ephrin_rcpt_TKs"/>
</dbReference>
<feature type="transmembrane region" description="Helical" evidence="9">
    <location>
        <begin position="372"/>
        <end position="397"/>
    </location>
</feature>
<dbReference type="PANTHER" id="PTHR46877:SF14">
    <property type="entry name" value="RECEPTOR PROTEIN-TYROSINE KINASE"/>
    <property type="match status" value="1"/>
</dbReference>
<feature type="region of interest" description="Disordered" evidence="8">
    <location>
        <begin position="421"/>
        <end position="453"/>
    </location>
</feature>
<dbReference type="PROSITE" id="PS50853">
    <property type="entry name" value="FN3"/>
    <property type="match status" value="2"/>
</dbReference>
<proteinExistence type="predicted"/>
<dbReference type="GO" id="GO:0005524">
    <property type="term" value="F:ATP binding"/>
    <property type="evidence" value="ECO:0007669"/>
    <property type="project" value="UniProtKB-KW"/>
</dbReference>
<keyword evidence="4" id="KW-0067">ATP-binding</keyword>
<evidence type="ECO:0000256" key="8">
    <source>
        <dbReference type="SAM" id="MobiDB-lite"/>
    </source>
</evidence>
<feature type="chain" id="PRO_5040914876" description="Fibronectin type-III domain-containing protein" evidence="10">
    <location>
        <begin position="26"/>
        <end position="453"/>
    </location>
</feature>
<dbReference type="Proteomes" id="UP001163046">
    <property type="component" value="Unassembled WGS sequence"/>
</dbReference>
<evidence type="ECO:0000256" key="6">
    <source>
        <dbReference type="ARBA" id="ARBA00023136"/>
    </source>
</evidence>
<feature type="domain" description="Fibronectin type-III" evidence="11">
    <location>
        <begin position="142"/>
        <end position="242"/>
    </location>
</feature>
<keyword evidence="2 9" id="KW-0812">Transmembrane</keyword>
<dbReference type="AlphaFoldDB" id="A0A9W9ZKU9"/>
<keyword evidence="10" id="KW-0732">Signal</keyword>
<comment type="caution">
    <text evidence="12">The sequence shown here is derived from an EMBL/GenBank/DDBJ whole genome shotgun (WGS) entry which is preliminary data.</text>
</comment>
<gene>
    <name evidence="12" type="ORF">OS493_026764</name>
</gene>
<evidence type="ECO:0000259" key="11">
    <source>
        <dbReference type="PROSITE" id="PS50853"/>
    </source>
</evidence>
<protein>
    <recommendedName>
        <fullName evidence="11">Fibronectin type-III domain-containing protein</fullName>
    </recommendedName>
</protein>
<sequence>MQSDMALIAVFSYLFSSFVVYHVVAEKNHTVVTEVNINCKCKAVSGLKNVNILWQPLAQKDSSILTNYRVLYELSLMTGQFQFGCTLNTTQHSLKKELQCSIIAKSFFPFQFRFIVEIRNSSGVFISSKKYCRLITNIQCTKPQNLTVKATGKRTLSVSWEPAPFMGDETPVLCYKIWYATAQAKTNESIEIGYKGDLQLFQAISDLYPYTEYTFFIQCSLADCSKGWGLCSGPVTGRTDEEAPTKAPEFKNWSVSNTESDKRDVTVMWKLPPKNTWNGVPKKFNIDIWQVSLDENGSTIPIPNSSRDLQIDDGIPATEATLPRLSRFMDYKIQISMCTAEGCGPTSVPLPFAGEKKPNERQIYDPSVESNFHWIVTGIVAGLVCLFLVFIVAVAVYRHRKNNQRRRNQASLQQRLQLGPVYGNMEDSSSSTRHSYEEIQLSPEPEENLRHAL</sequence>
<dbReference type="Pfam" id="PF00041">
    <property type="entry name" value="fn3"/>
    <property type="match status" value="2"/>
</dbReference>
<evidence type="ECO:0000313" key="12">
    <source>
        <dbReference type="EMBL" id="KAJ7383581.1"/>
    </source>
</evidence>
<dbReference type="InterPro" id="IPR013783">
    <property type="entry name" value="Ig-like_fold"/>
</dbReference>
<keyword evidence="7" id="KW-0675">Receptor</keyword>
<evidence type="ECO:0000256" key="2">
    <source>
        <dbReference type="ARBA" id="ARBA00022692"/>
    </source>
</evidence>